<feature type="coiled-coil region" evidence="1">
    <location>
        <begin position="38"/>
        <end position="101"/>
    </location>
</feature>
<feature type="non-terminal residue" evidence="3">
    <location>
        <position position="1"/>
    </location>
</feature>
<feature type="compositionally biased region" description="Low complexity" evidence="2">
    <location>
        <begin position="1"/>
        <end position="11"/>
    </location>
</feature>
<name>A0A3A4RX92_9STRE</name>
<gene>
    <name evidence="3" type="ORF">C5O68_09285</name>
</gene>
<feature type="non-terminal residue" evidence="3">
    <location>
        <position position="175"/>
    </location>
</feature>
<dbReference type="Proteomes" id="UP000266144">
    <property type="component" value="Unassembled WGS sequence"/>
</dbReference>
<evidence type="ECO:0000313" key="4">
    <source>
        <dbReference type="Proteomes" id="UP000266144"/>
    </source>
</evidence>
<dbReference type="EMBL" id="PTQV01000059">
    <property type="protein sequence ID" value="RJP80049.1"/>
    <property type="molecule type" value="Genomic_DNA"/>
</dbReference>
<sequence length="175" mass="18057">ATTALNNAATTPAKEKLSREAGALSNRADTTNKTPDSVTAYNNKVAEAQNDITQAQAAAQAVANKGDDATATEVSDAQAKVTAAQAKLDEAKKLLVAKEDKSGLTTAKDELADAIAVNADTADKPQSKVQAYETAKQAAETAKSDAEGVIGNENATADQVREALRKVGDAKTKLE</sequence>
<reference evidence="4" key="1">
    <citation type="submission" date="2018-02" db="EMBL/GenBank/DDBJ databases">
        <authorList>
            <person name="Handem S."/>
        </authorList>
    </citation>
    <scope>NUCLEOTIDE SEQUENCE [LARGE SCALE GENOMIC DNA]</scope>
    <source>
        <strain evidence="4">Spain939</strain>
    </source>
</reference>
<feature type="region of interest" description="Disordered" evidence="2">
    <location>
        <begin position="1"/>
        <end position="37"/>
    </location>
</feature>
<protein>
    <submittedName>
        <fullName evidence="3">Uncharacterized protein</fullName>
    </submittedName>
</protein>
<evidence type="ECO:0000256" key="2">
    <source>
        <dbReference type="SAM" id="MobiDB-lite"/>
    </source>
</evidence>
<evidence type="ECO:0000256" key="1">
    <source>
        <dbReference type="SAM" id="Coils"/>
    </source>
</evidence>
<proteinExistence type="predicted"/>
<comment type="caution">
    <text evidence="3">The sequence shown here is derived from an EMBL/GenBank/DDBJ whole genome shotgun (WGS) entry which is preliminary data.</text>
</comment>
<dbReference type="AlphaFoldDB" id="A0A3A4RX92"/>
<dbReference type="Pfam" id="PF07554">
    <property type="entry name" value="FIVAR"/>
    <property type="match status" value="1"/>
</dbReference>
<organism evidence="3 4">
    <name type="scientific">Streptococcus pseudopneumoniae</name>
    <dbReference type="NCBI Taxonomy" id="257758"/>
    <lineage>
        <taxon>Bacteria</taxon>
        <taxon>Bacillati</taxon>
        <taxon>Bacillota</taxon>
        <taxon>Bacilli</taxon>
        <taxon>Lactobacillales</taxon>
        <taxon>Streptococcaceae</taxon>
        <taxon>Streptococcus</taxon>
    </lineage>
</organism>
<keyword evidence="1" id="KW-0175">Coiled coil</keyword>
<accession>A0A3A4RX92</accession>
<evidence type="ECO:0000313" key="3">
    <source>
        <dbReference type="EMBL" id="RJP80049.1"/>
    </source>
</evidence>
<feature type="compositionally biased region" description="Polar residues" evidence="2">
    <location>
        <begin position="27"/>
        <end position="37"/>
    </location>
</feature>